<proteinExistence type="predicted"/>
<dbReference type="OrthoDB" id="9008008at2"/>
<comment type="caution">
    <text evidence="1">The sequence shown here is derived from an EMBL/GenBank/DDBJ whole genome shotgun (WGS) entry which is preliminary data.</text>
</comment>
<dbReference type="AlphaFoldDB" id="A0A4U1IF75"/>
<dbReference type="Proteomes" id="UP000305539">
    <property type="component" value="Unassembled WGS sequence"/>
</dbReference>
<sequence length="103" mass="11109">MARRTTTARPFSTRKPQRRASCVSLDVTVPAGSSSIARRALHSALGDDLRLYVVTIDKLRESVTFRLEVESRPLDAVIAALTRSLSQATIGAVRAKGGHHSAP</sequence>
<reference evidence="1 2" key="1">
    <citation type="submission" date="2019-04" db="EMBL/GenBank/DDBJ databases">
        <title>Trinickia sp. 7GSK02, isolated from subtropical forest soil.</title>
        <authorList>
            <person name="Gao Z.-H."/>
            <person name="Qiu L.-H."/>
        </authorList>
    </citation>
    <scope>NUCLEOTIDE SEQUENCE [LARGE SCALE GENOMIC DNA]</scope>
    <source>
        <strain evidence="1 2">7GSK02</strain>
    </source>
</reference>
<organism evidence="1 2">
    <name type="scientific">Trinickia terrae</name>
    <dbReference type="NCBI Taxonomy" id="2571161"/>
    <lineage>
        <taxon>Bacteria</taxon>
        <taxon>Pseudomonadati</taxon>
        <taxon>Pseudomonadota</taxon>
        <taxon>Betaproteobacteria</taxon>
        <taxon>Burkholderiales</taxon>
        <taxon>Burkholderiaceae</taxon>
        <taxon>Trinickia</taxon>
    </lineage>
</organism>
<name>A0A4U1IF75_9BURK</name>
<gene>
    <name evidence="1" type="ORF">FAZ69_01450</name>
</gene>
<evidence type="ECO:0000313" key="1">
    <source>
        <dbReference type="EMBL" id="TKC92373.1"/>
    </source>
</evidence>
<accession>A0A4U1IF75</accession>
<dbReference type="EMBL" id="SWJE01000001">
    <property type="protein sequence ID" value="TKC92373.1"/>
    <property type="molecule type" value="Genomic_DNA"/>
</dbReference>
<protein>
    <recommendedName>
        <fullName evidence="3">ACT domain-containing protein</fullName>
    </recommendedName>
</protein>
<evidence type="ECO:0000313" key="2">
    <source>
        <dbReference type="Proteomes" id="UP000305539"/>
    </source>
</evidence>
<keyword evidence="2" id="KW-1185">Reference proteome</keyword>
<evidence type="ECO:0008006" key="3">
    <source>
        <dbReference type="Google" id="ProtNLM"/>
    </source>
</evidence>